<keyword evidence="2" id="KW-0472">Membrane</keyword>
<sequence>MSVAIELDHHNGLDLCPKGDAVAKARLDSQKHAQYIKEQMDCLRNDKQYIHDSLNLFLLRLGHGKKLPSLLASAAGVDSWAADIKANAKQELKHPNKTISSRAKATLDQLRARKLLLGMLTPPEVCSSLARIPNIGEVASKVEATFALRAELLPQGTAKLLCKLTRREARSRDPLLAALAASAERADEGSPDMSDVDSDDSWVVPMRASHGAMCAVIEFLVNSERQWLGSTDQGARLREVAAPVEEGWRASASTSEPASSASDPSAGKHQPPQLDFSPTLQSALGRTHSWLFGPELRRALAREAIRTLPMVYKPAAHRSADSLLYWSPVSELFANYFSAYLSKSKTGQLDLEQPSADALVFVLATVRYVLHMNDPDVFGLTDEPLVVGDDAPVLTFHALDEKDRPTREVGIAVAGMAGSSVALEARHAKYDKVPASIKLPARRRSGVASKDAYRRPSTEAIETVTRLILTVGSTPYLLDAVAAMGPASRISDLPCWPSTLFMGITEGLTSSRLAAELERFNATPMGALPPLHRALAPGLFDFFRIHMRGIPAPTSATMSRFRCLTGAWISHLTPWRSRSRTLQSERISESGSRSLLPPPRELIDVDSAAINLQPSLRAWFRSHTLASVWSVTSLATLPYLVRAIVGAAIALCLSALPRLALRLLCIAANLVDALSFARAPELAACLKSLLATGQFAKSFMPLAGKFSLSVPDTADADDSPECAGHRRNVCDGRGTQWAAERAAAFSDFPTVELRGPGGKGVSVPKFPSTFVWADAVTTAQDPADEPEPYICTRTRYADWEPYVVQHFHTIVHPLHCLLRRLERLPMLDSPHDGRLDALLDVVDFLDDQVAETLWLCSDLAVKRALATPTGKATLHAQKVDPAEHSRAGRAGRRYACIPLAEGDEPVVGAEVPFEERSRLQRLLRMGEAAVCLASDTESGRIVHSLYHLRPAATRLCQRLVEHIRAAKVHTAIYGDVQRDLATFRRQVLAANESDLLEEEDGSWWNRLLFNASTHCAALSESFAQLGDAQWFGLGSGSRYCGPNVGRLQFCLLRLITVFELDEADIFKAPKAKRGPGGRSLRDTMLGSVQFKWGSAEVLSFDREDAATRSQQLQHMHESALGGTLRAGSAPPPLQGHPSHAPLRPTELGPVKDLTQRICIAGMWLVSPIVGTPDLDIFDSRSTRRRTARRILDVGRAAGSYCREVSDSVVARRVLVTQRMVPNWLRPLSDVRVLGSLLAASLILTEYWGCTGAAMVWGVFAVALLWMLLPQLQPQYRIENFARLPTDLAAEVWEMWTSKASGGRGLDESRQSRADEDEDDPEEEEFVDDPLDFAPLGHSHAGLGDSQATVLGGPLRASHFD</sequence>
<evidence type="ECO:0000313" key="3">
    <source>
        <dbReference type="EMBL" id="KAA0147489.1"/>
    </source>
</evidence>
<organism evidence="3 4">
    <name type="scientific">Cafeteria roenbergensis</name>
    <name type="common">Marine flagellate</name>
    <dbReference type="NCBI Taxonomy" id="33653"/>
    <lineage>
        <taxon>Eukaryota</taxon>
        <taxon>Sar</taxon>
        <taxon>Stramenopiles</taxon>
        <taxon>Bigyra</taxon>
        <taxon>Opalozoa</taxon>
        <taxon>Bicosoecida</taxon>
        <taxon>Cafeteriaceae</taxon>
        <taxon>Cafeteria</taxon>
    </lineage>
</organism>
<evidence type="ECO:0000313" key="4">
    <source>
        <dbReference type="Proteomes" id="UP000323011"/>
    </source>
</evidence>
<keyword evidence="2" id="KW-0812">Transmembrane</keyword>
<dbReference type="EMBL" id="VLTN01000066">
    <property type="protein sequence ID" value="KAA0147489.1"/>
    <property type="molecule type" value="Genomic_DNA"/>
</dbReference>
<feature type="region of interest" description="Disordered" evidence="1">
    <location>
        <begin position="247"/>
        <end position="278"/>
    </location>
</feature>
<protein>
    <submittedName>
        <fullName evidence="3">Uncharacterized protein</fullName>
    </submittedName>
</protein>
<feature type="region of interest" description="Disordered" evidence="1">
    <location>
        <begin position="1122"/>
        <end position="1145"/>
    </location>
</feature>
<reference evidence="3 4" key="1">
    <citation type="submission" date="2019-07" db="EMBL/GenBank/DDBJ databases">
        <title>Genomes of Cafeteria roenbergensis.</title>
        <authorList>
            <person name="Fischer M.G."/>
            <person name="Hackl T."/>
            <person name="Roman M."/>
        </authorList>
    </citation>
    <scope>NUCLEOTIDE SEQUENCE [LARGE SCALE GENOMIC DNA]</scope>
    <source>
        <strain evidence="3 4">BVI</strain>
    </source>
</reference>
<gene>
    <name evidence="3" type="ORF">FNF29_07335</name>
</gene>
<feature type="compositionally biased region" description="Basic and acidic residues" evidence="1">
    <location>
        <begin position="1304"/>
        <end position="1313"/>
    </location>
</feature>
<keyword evidence="4" id="KW-1185">Reference proteome</keyword>
<dbReference type="Proteomes" id="UP000323011">
    <property type="component" value="Unassembled WGS sequence"/>
</dbReference>
<accession>A0A5A8C4M4</accession>
<feature type="compositionally biased region" description="Low complexity" evidence="1">
    <location>
        <begin position="250"/>
        <end position="265"/>
    </location>
</feature>
<feature type="region of interest" description="Disordered" evidence="1">
    <location>
        <begin position="1300"/>
        <end position="1360"/>
    </location>
</feature>
<name>A0A5A8C4M4_CAFRO</name>
<comment type="caution">
    <text evidence="3">The sequence shown here is derived from an EMBL/GenBank/DDBJ whole genome shotgun (WGS) entry which is preliminary data.</text>
</comment>
<feature type="compositionally biased region" description="Acidic residues" evidence="1">
    <location>
        <begin position="1314"/>
        <end position="1330"/>
    </location>
</feature>
<keyword evidence="2" id="KW-1133">Transmembrane helix</keyword>
<evidence type="ECO:0000256" key="1">
    <source>
        <dbReference type="SAM" id="MobiDB-lite"/>
    </source>
</evidence>
<proteinExistence type="predicted"/>
<evidence type="ECO:0000256" key="2">
    <source>
        <dbReference type="SAM" id="Phobius"/>
    </source>
</evidence>
<feature type="transmembrane region" description="Helical" evidence="2">
    <location>
        <begin position="1245"/>
        <end position="1268"/>
    </location>
</feature>